<feature type="region of interest" description="Disordered" evidence="1">
    <location>
        <begin position="1"/>
        <end position="111"/>
    </location>
</feature>
<evidence type="ECO:0000256" key="1">
    <source>
        <dbReference type="SAM" id="MobiDB-lite"/>
    </source>
</evidence>
<feature type="compositionally biased region" description="Low complexity" evidence="1">
    <location>
        <begin position="20"/>
        <end position="57"/>
    </location>
</feature>
<protein>
    <submittedName>
        <fullName evidence="2">Uncharacterized protein</fullName>
    </submittedName>
</protein>
<feature type="compositionally biased region" description="Gly residues" evidence="1">
    <location>
        <begin position="83"/>
        <end position="98"/>
    </location>
</feature>
<dbReference type="AlphaFoldDB" id="A0A7S4IA79"/>
<name>A0A7S4IA79_9STRA</name>
<feature type="compositionally biased region" description="Basic and acidic residues" evidence="1">
    <location>
        <begin position="99"/>
        <end position="111"/>
    </location>
</feature>
<feature type="region of interest" description="Disordered" evidence="1">
    <location>
        <begin position="129"/>
        <end position="155"/>
    </location>
</feature>
<accession>A0A7S4IA79</accession>
<reference evidence="2" key="1">
    <citation type="submission" date="2021-01" db="EMBL/GenBank/DDBJ databases">
        <authorList>
            <person name="Corre E."/>
            <person name="Pelletier E."/>
            <person name="Niang G."/>
            <person name="Scheremetjew M."/>
            <person name="Finn R."/>
            <person name="Kale V."/>
            <person name="Holt S."/>
            <person name="Cochrane G."/>
            <person name="Meng A."/>
            <person name="Brown T."/>
            <person name="Cohen L."/>
        </authorList>
    </citation>
    <scope>NUCLEOTIDE SEQUENCE</scope>
    <source>
        <strain evidence="2">Isolate 1302-5</strain>
    </source>
</reference>
<dbReference type="EMBL" id="HBKQ01013329">
    <property type="protein sequence ID" value="CAE2223171.1"/>
    <property type="molecule type" value="Transcribed_RNA"/>
</dbReference>
<sequence>MSRNGTPPPGHYPGNAHPPNSNSGQRQQQQQRSSVTTTSTTMPDGTTVVESVNTTVNPDGSITEEIKTWSLPPGRGAALGASAGTGGGGGGEGTVDGGGDPRRRVQEMSPSEAREAIRAALEWGVLGSGLRREAPVSGNGGGGGEATGAADLPPTEDFFPELLELSWPPEGRLIEKDCTCDLWDRIRYRY</sequence>
<feature type="compositionally biased region" description="Pro residues" evidence="1">
    <location>
        <begin position="1"/>
        <end position="11"/>
    </location>
</feature>
<organism evidence="2">
    <name type="scientific">Odontella aurita</name>
    <dbReference type="NCBI Taxonomy" id="265563"/>
    <lineage>
        <taxon>Eukaryota</taxon>
        <taxon>Sar</taxon>
        <taxon>Stramenopiles</taxon>
        <taxon>Ochrophyta</taxon>
        <taxon>Bacillariophyta</taxon>
        <taxon>Mediophyceae</taxon>
        <taxon>Biddulphiophycidae</taxon>
        <taxon>Eupodiscales</taxon>
        <taxon>Odontellaceae</taxon>
        <taxon>Odontella</taxon>
    </lineage>
</organism>
<evidence type="ECO:0000313" key="2">
    <source>
        <dbReference type="EMBL" id="CAE2223171.1"/>
    </source>
</evidence>
<proteinExistence type="predicted"/>
<gene>
    <name evidence="2" type="ORF">OAUR00152_LOCUS9174</name>
</gene>